<organism evidence="2 3">
    <name type="scientific">Candidatus Gallilactobacillus intestinavium</name>
    <dbReference type="NCBI Taxonomy" id="2840838"/>
    <lineage>
        <taxon>Bacteria</taxon>
        <taxon>Bacillati</taxon>
        <taxon>Bacillota</taxon>
        <taxon>Bacilli</taxon>
        <taxon>Lactobacillales</taxon>
        <taxon>Lactobacillaceae</taxon>
        <taxon>Lactobacillaceae incertae sedis</taxon>
        <taxon>Candidatus Gallilactobacillus</taxon>
    </lineage>
</organism>
<feature type="transmembrane region" description="Helical" evidence="1">
    <location>
        <begin position="40"/>
        <end position="57"/>
    </location>
</feature>
<dbReference type="AlphaFoldDB" id="A0A9D9E5B6"/>
<evidence type="ECO:0000256" key="1">
    <source>
        <dbReference type="SAM" id="Phobius"/>
    </source>
</evidence>
<protein>
    <submittedName>
        <fullName evidence="2">Uncharacterized protein</fullName>
    </submittedName>
</protein>
<reference evidence="2" key="2">
    <citation type="journal article" date="2021" name="PeerJ">
        <title>Extensive microbial diversity within the chicken gut microbiome revealed by metagenomics and culture.</title>
        <authorList>
            <person name="Gilroy R."/>
            <person name="Ravi A."/>
            <person name="Getino M."/>
            <person name="Pursley I."/>
            <person name="Horton D.L."/>
            <person name="Alikhan N.F."/>
            <person name="Baker D."/>
            <person name="Gharbi K."/>
            <person name="Hall N."/>
            <person name="Watson M."/>
            <person name="Adriaenssens E.M."/>
            <person name="Foster-Nyarko E."/>
            <person name="Jarju S."/>
            <person name="Secka A."/>
            <person name="Antonio M."/>
            <person name="Oren A."/>
            <person name="Chaudhuri R.R."/>
            <person name="La Ragione R."/>
            <person name="Hildebrand F."/>
            <person name="Pallen M.J."/>
        </authorList>
    </citation>
    <scope>NUCLEOTIDE SEQUENCE</scope>
    <source>
        <strain evidence="2">C6-149</strain>
    </source>
</reference>
<feature type="transmembrane region" description="Helical" evidence="1">
    <location>
        <begin position="64"/>
        <end position="85"/>
    </location>
</feature>
<evidence type="ECO:0000313" key="3">
    <source>
        <dbReference type="Proteomes" id="UP000823614"/>
    </source>
</evidence>
<proteinExistence type="predicted"/>
<accession>A0A9D9E5B6</accession>
<gene>
    <name evidence="2" type="ORF">IAA89_01890</name>
</gene>
<evidence type="ECO:0000313" key="2">
    <source>
        <dbReference type="EMBL" id="MBO8441193.1"/>
    </source>
</evidence>
<keyword evidence="1" id="KW-0812">Transmembrane</keyword>
<comment type="caution">
    <text evidence="2">The sequence shown here is derived from an EMBL/GenBank/DDBJ whole genome shotgun (WGS) entry which is preliminary data.</text>
</comment>
<sequence length="139" mass="16188">MKNKKIVILNFVTLLFFTFVNLLMSFGYQHGDPLKVFLENEFLVLVFYVIAIVMFALNNRFATYLGLFVIFITTVNLIAAVYQLILKPLSSLFFAGIVLGSILCLAFNFKYVLEVFKYRSNYEQKNNIWKAKNDEKNKN</sequence>
<name>A0A9D9E5B6_9LACO</name>
<feature type="transmembrane region" description="Helical" evidence="1">
    <location>
        <begin position="91"/>
        <end position="113"/>
    </location>
</feature>
<dbReference type="EMBL" id="JADIMP010000035">
    <property type="protein sequence ID" value="MBO8441193.1"/>
    <property type="molecule type" value="Genomic_DNA"/>
</dbReference>
<keyword evidence="1" id="KW-1133">Transmembrane helix</keyword>
<keyword evidence="1" id="KW-0472">Membrane</keyword>
<reference evidence="2" key="1">
    <citation type="submission" date="2020-10" db="EMBL/GenBank/DDBJ databases">
        <authorList>
            <person name="Gilroy R."/>
        </authorList>
    </citation>
    <scope>NUCLEOTIDE SEQUENCE</scope>
    <source>
        <strain evidence="2">C6-149</strain>
    </source>
</reference>
<feature type="transmembrane region" description="Helical" evidence="1">
    <location>
        <begin position="7"/>
        <end position="28"/>
    </location>
</feature>
<dbReference type="Proteomes" id="UP000823614">
    <property type="component" value="Unassembled WGS sequence"/>
</dbReference>